<evidence type="ECO:0000256" key="2">
    <source>
        <dbReference type="ARBA" id="ARBA00022692"/>
    </source>
</evidence>
<dbReference type="Pfam" id="PF20684">
    <property type="entry name" value="Fung_rhodopsin"/>
    <property type="match status" value="1"/>
</dbReference>
<evidence type="ECO:0000256" key="1">
    <source>
        <dbReference type="ARBA" id="ARBA00004141"/>
    </source>
</evidence>
<keyword evidence="9" id="KW-1185">Reference proteome</keyword>
<feature type="transmembrane region" description="Helical" evidence="6">
    <location>
        <begin position="195"/>
        <end position="217"/>
    </location>
</feature>
<dbReference type="GO" id="GO:0016020">
    <property type="term" value="C:membrane"/>
    <property type="evidence" value="ECO:0007669"/>
    <property type="project" value="UniProtKB-SubCell"/>
</dbReference>
<gene>
    <name evidence="8" type="ORF">M011DRAFT_407778</name>
</gene>
<dbReference type="PANTHER" id="PTHR33048">
    <property type="entry name" value="PTH11-LIKE INTEGRAL MEMBRANE PROTEIN (AFU_ORTHOLOGUE AFUA_5G11245)"/>
    <property type="match status" value="1"/>
</dbReference>
<keyword evidence="2 6" id="KW-0812">Transmembrane</keyword>
<feature type="transmembrane region" description="Helical" evidence="6">
    <location>
        <begin position="27"/>
        <end position="48"/>
    </location>
</feature>
<evidence type="ECO:0000256" key="5">
    <source>
        <dbReference type="ARBA" id="ARBA00038359"/>
    </source>
</evidence>
<feature type="transmembrane region" description="Helical" evidence="6">
    <location>
        <begin position="229"/>
        <end position="254"/>
    </location>
</feature>
<proteinExistence type="inferred from homology"/>
<keyword evidence="3 6" id="KW-1133">Transmembrane helix</keyword>
<dbReference type="Proteomes" id="UP000799440">
    <property type="component" value="Unassembled WGS sequence"/>
</dbReference>
<dbReference type="InterPro" id="IPR049326">
    <property type="entry name" value="Rhodopsin_dom_fungi"/>
</dbReference>
<dbReference type="EMBL" id="MU006586">
    <property type="protein sequence ID" value="KAF2744763.1"/>
    <property type="molecule type" value="Genomic_DNA"/>
</dbReference>
<dbReference type="OrthoDB" id="5022096at2759"/>
<evidence type="ECO:0000256" key="3">
    <source>
        <dbReference type="ARBA" id="ARBA00022989"/>
    </source>
</evidence>
<dbReference type="AlphaFoldDB" id="A0A6A6V3Y7"/>
<accession>A0A6A6V3Y7</accession>
<evidence type="ECO:0000259" key="7">
    <source>
        <dbReference type="Pfam" id="PF20684"/>
    </source>
</evidence>
<dbReference type="PANTHER" id="PTHR33048:SF167">
    <property type="entry name" value="INTEGRAL MEMBRANE PROTEIN"/>
    <property type="match status" value="1"/>
</dbReference>
<sequence>MPVFRRQGPSGLPTDPEYYKWSIQRQLTSIDISLMVIALVAVLARMYIRVFVLRVFRLDDYFILAAMILSVVGCSIFLHVVQLGMGKRIFAIPPENLEPLLMWIFVVSVVIPMALCFVKLSIAFFLLSLTRGTRYGRVCWVIIGFLIAFMIFTFLTLILGCMPIQANWDFALRPPPMGTGKAKCMPYTTYRNIAFANSITNIVTDIVLAVMPVPLVWTLQVNKRTKASLILILGLGFFACAAGIVKTPLLFHFFDDFDSTGHRSWYYAWQMIEMNVAIIAATLPSLKPAFRWLLSTAKTIASGNRTRTAASRSAPLGYKRQLSSGYIVRHGGHHQHGHGDSDDSNASGIRMSAFYAKTDPIFSGAQHVAVSAAPRGFETSALEMTPMYNVQVAGLAKEMGDTGSGVGRMENESFENVRRREEGELVGVGVAIGTGGLGVTPLAVGERGIVRTTEVTVVMG</sequence>
<feature type="transmembrane region" description="Helical" evidence="6">
    <location>
        <begin position="266"/>
        <end position="286"/>
    </location>
</feature>
<feature type="transmembrane region" description="Helical" evidence="6">
    <location>
        <begin position="139"/>
        <end position="166"/>
    </location>
</feature>
<feature type="transmembrane region" description="Helical" evidence="6">
    <location>
        <begin position="100"/>
        <end position="127"/>
    </location>
</feature>
<evidence type="ECO:0000313" key="9">
    <source>
        <dbReference type="Proteomes" id="UP000799440"/>
    </source>
</evidence>
<evidence type="ECO:0000256" key="4">
    <source>
        <dbReference type="ARBA" id="ARBA00023136"/>
    </source>
</evidence>
<evidence type="ECO:0000256" key="6">
    <source>
        <dbReference type="SAM" id="Phobius"/>
    </source>
</evidence>
<protein>
    <recommendedName>
        <fullName evidence="7">Rhodopsin domain-containing protein</fullName>
    </recommendedName>
</protein>
<comment type="subcellular location">
    <subcellularLocation>
        <location evidence="1">Membrane</location>
        <topology evidence="1">Multi-pass membrane protein</topology>
    </subcellularLocation>
</comment>
<evidence type="ECO:0000313" key="8">
    <source>
        <dbReference type="EMBL" id="KAF2744763.1"/>
    </source>
</evidence>
<keyword evidence="4 6" id="KW-0472">Membrane</keyword>
<name>A0A6A6V3Y7_9PLEO</name>
<organism evidence="8 9">
    <name type="scientific">Sporormia fimetaria CBS 119925</name>
    <dbReference type="NCBI Taxonomy" id="1340428"/>
    <lineage>
        <taxon>Eukaryota</taxon>
        <taxon>Fungi</taxon>
        <taxon>Dikarya</taxon>
        <taxon>Ascomycota</taxon>
        <taxon>Pezizomycotina</taxon>
        <taxon>Dothideomycetes</taxon>
        <taxon>Pleosporomycetidae</taxon>
        <taxon>Pleosporales</taxon>
        <taxon>Sporormiaceae</taxon>
        <taxon>Sporormia</taxon>
    </lineage>
</organism>
<dbReference type="InterPro" id="IPR052337">
    <property type="entry name" value="SAT4-like"/>
</dbReference>
<feature type="domain" description="Rhodopsin" evidence="7">
    <location>
        <begin position="44"/>
        <end position="291"/>
    </location>
</feature>
<reference evidence="8" key="1">
    <citation type="journal article" date="2020" name="Stud. Mycol.">
        <title>101 Dothideomycetes genomes: a test case for predicting lifestyles and emergence of pathogens.</title>
        <authorList>
            <person name="Haridas S."/>
            <person name="Albert R."/>
            <person name="Binder M."/>
            <person name="Bloem J."/>
            <person name="Labutti K."/>
            <person name="Salamov A."/>
            <person name="Andreopoulos B."/>
            <person name="Baker S."/>
            <person name="Barry K."/>
            <person name="Bills G."/>
            <person name="Bluhm B."/>
            <person name="Cannon C."/>
            <person name="Castanera R."/>
            <person name="Culley D."/>
            <person name="Daum C."/>
            <person name="Ezra D."/>
            <person name="Gonzalez J."/>
            <person name="Henrissat B."/>
            <person name="Kuo A."/>
            <person name="Liang C."/>
            <person name="Lipzen A."/>
            <person name="Lutzoni F."/>
            <person name="Magnuson J."/>
            <person name="Mondo S."/>
            <person name="Nolan M."/>
            <person name="Ohm R."/>
            <person name="Pangilinan J."/>
            <person name="Park H.-J."/>
            <person name="Ramirez L."/>
            <person name="Alfaro M."/>
            <person name="Sun H."/>
            <person name="Tritt A."/>
            <person name="Yoshinaga Y."/>
            <person name="Zwiers L.-H."/>
            <person name="Turgeon B."/>
            <person name="Goodwin S."/>
            <person name="Spatafora J."/>
            <person name="Crous P."/>
            <person name="Grigoriev I."/>
        </authorList>
    </citation>
    <scope>NUCLEOTIDE SEQUENCE</scope>
    <source>
        <strain evidence="8">CBS 119925</strain>
    </source>
</reference>
<feature type="transmembrane region" description="Helical" evidence="6">
    <location>
        <begin position="60"/>
        <end position="80"/>
    </location>
</feature>
<comment type="similarity">
    <text evidence="5">Belongs to the SAT4 family.</text>
</comment>